<evidence type="ECO:0000313" key="5">
    <source>
        <dbReference type="Proteomes" id="UP000186758"/>
    </source>
</evidence>
<evidence type="ECO:0000313" key="2">
    <source>
        <dbReference type="EMBL" id="AMK53936.1"/>
    </source>
</evidence>
<evidence type="ECO:0000259" key="1">
    <source>
        <dbReference type="SMART" id="SM00850"/>
    </source>
</evidence>
<accession>A0A140DTF9</accession>
<gene>
    <name evidence="2" type="ORF">AALO17_08020</name>
    <name evidence="3" type="ORF">BO223_02300</name>
</gene>
<reference evidence="3 5" key="2">
    <citation type="submission" date="2016-11" db="EMBL/GenBank/DDBJ databases">
        <title>Description of two novel members of the family Erysipelotrichaceae: Ileibacterium lipovorans gen. nov., sp. nov. and Dubosiella newyorkensis, gen. nov., sp. nov.</title>
        <authorList>
            <person name="Cox L.M."/>
            <person name="Sohn J."/>
            <person name="Tyrrell K.L."/>
            <person name="Citron D.M."/>
            <person name="Lawson P.A."/>
            <person name="Patel N.B."/>
            <person name="Iizumi T."/>
            <person name="Perez-Perez G.I."/>
            <person name="Goldstein E.J."/>
            <person name="Blaser M.J."/>
        </authorList>
    </citation>
    <scope>NUCLEOTIDE SEQUENCE [LARGE SCALE GENOMIC DNA]</scope>
    <source>
        <strain evidence="3 5">NYU-BL-K8</strain>
    </source>
</reference>
<dbReference type="InterPro" id="IPR007492">
    <property type="entry name" value="LytTR_DNA-bd_dom"/>
</dbReference>
<dbReference type="EMBL" id="MPJZ01000032">
    <property type="protein sequence ID" value="OLU46343.1"/>
    <property type="molecule type" value="Genomic_DNA"/>
</dbReference>
<reference evidence="2 4" key="1">
    <citation type="journal article" date="2016" name="Gut Pathog.">
        <title>Whole genome sequencing of "Faecalibaculum rodentium" ALO17, isolated from C57BL/6J laboratory mouse feces.</title>
        <authorList>
            <person name="Lim S."/>
            <person name="Chang D.H."/>
            <person name="Ahn S."/>
            <person name="Kim B.C."/>
        </authorList>
    </citation>
    <scope>NUCLEOTIDE SEQUENCE [LARGE SCALE GENOMIC DNA]</scope>
    <source>
        <strain evidence="2 4">Alo17</strain>
    </source>
</reference>
<evidence type="ECO:0000313" key="4">
    <source>
        <dbReference type="Proteomes" id="UP000069771"/>
    </source>
</evidence>
<dbReference type="Pfam" id="PF04397">
    <property type="entry name" value="LytTR"/>
    <property type="match status" value="1"/>
</dbReference>
<dbReference type="GeneID" id="78477599"/>
<dbReference type="EMBL" id="CP011391">
    <property type="protein sequence ID" value="AMK53936.1"/>
    <property type="molecule type" value="Genomic_DNA"/>
</dbReference>
<feature type="domain" description="HTH LytTR-type" evidence="1">
    <location>
        <begin position="8"/>
        <end position="97"/>
    </location>
</feature>
<protein>
    <recommendedName>
        <fullName evidence="1">HTH LytTR-type domain-containing protein</fullName>
    </recommendedName>
</protein>
<dbReference type="STRING" id="1702221.AALO17_08020"/>
<dbReference type="RefSeq" id="WP_067555696.1">
    <property type="nucleotide sequence ID" value="NZ_CAJTBG010000016.1"/>
</dbReference>
<proteinExistence type="predicted"/>
<dbReference type="Gene3D" id="2.40.50.1020">
    <property type="entry name" value="LytTr DNA-binding domain"/>
    <property type="match status" value="1"/>
</dbReference>
<dbReference type="AlphaFoldDB" id="A0A140DTF9"/>
<dbReference type="SMART" id="SM00850">
    <property type="entry name" value="LytTR"/>
    <property type="match status" value="1"/>
</dbReference>
<dbReference type="GO" id="GO:0003677">
    <property type="term" value="F:DNA binding"/>
    <property type="evidence" value="ECO:0007669"/>
    <property type="project" value="InterPro"/>
</dbReference>
<keyword evidence="4" id="KW-1185">Reference proteome</keyword>
<dbReference type="KEGG" id="fro:AALO17_08020"/>
<organism evidence="2 4">
    <name type="scientific">Faecalibaculum rodentium</name>
    <dbReference type="NCBI Taxonomy" id="1702221"/>
    <lineage>
        <taxon>Bacteria</taxon>
        <taxon>Bacillati</taxon>
        <taxon>Bacillota</taxon>
        <taxon>Erysipelotrichia</taxon>
        <taxon>Erysipelotrichales</taxon>
        <taxon>Erysipelotrichaceae</taxon>
        <taxon>Faecalibaculum</taxon>
    </lineage>
</organism>
<sequence>MQVIRNLFRKNRFQEGDIVYLQRHDRKTLICLADGRVITTYEPLKNVMTELSSDVFENINKGIVINHAFVDRDIDGFVVLTDGSGFSRRKKPLKKVESPEELSPEERLKKDIRFLVAPGVRIEKLDDPATETTRNSEWKPDGNLRQTAVFEAEGGWVQIEFTPVEKRVFSGRTENRRKRRTARQV</sequence>
<dbReference type="Proteomes" id="UP000186758">
    <property type="component" value="Unassembled WGS sequence"/>
</dbReference>
<name>A0A140DTF9_9FIRM</name>
<evidence type="ECO:0000313" key="3">
    <source>
        <dbReference type="EMBL" id="OLU46343.1"/>
    </source>
</evidence>
<dbReference type="Proteomes" id="UP000069771">
    <property type="component" value="Chromosome"/>
</dbReference>